<dbReference type="InterPro" id="IPR018724">
    <property type="entry name" value="2OG-Fe_dioxygenase"/>
</dbReference>
<dbReference type="Proteomes" id="UP000295509">
    <property type="component" value="Unassembled WGS sequence"/>
</dbReference>
<dbReference type="Gene3D" id="2.60.120.620">
    <property type="entry name" value="q2cbj1_9rhob like domain"/>
    <property type="match status" value="1"/>
</dbReference>
<evidence type="ECO:0000313" key="2">
    <source>
        <dbReference type="Proteomes" id="UP000295509"/>
    </source>
</evidence>
<organism evidence="1 2">
    <name type="scientific">Paraburkholderia rhizosphaerae</name>
    <dbReference type="NCBI Taxonomy" id="480658"/>
    <lineage>
        <taxon>Bacteria</taxon>
        <taxon>Pseudomonadati</taxon>
        <taxon>Pseudomonadota</taxon>
        <taxon>Betaproteobacteria</taxon>
        <taxon>Burkholderiales</taxon>
        <taxon>Burkholderiaceae</taxon>
        <taxon>Paraburkholderia</taxon>
    </lineage>
</organism>
<evidence type="ECO:0008006" key="3">
    <source>
        <dbReference type="Google" id="ProtNLM"/>
    </source>
</evidence>
<dbReference type="Pfam" id="PF10014">
    <property type="entry name" value="2OG-Fe_Oxy_2"/>
    <property type="match status" value="1"/>
</dbReference>
<evidence type="ECO:0000313" key="1">
    <source>
        <dbReference type="EMBL" id="TDY53392.1"/>
    </source>
</evidence>
<dbReference type="GO" id="GO:0051213">
    <property type="term" value="F:dioxygenase activity"/>
    <property type="evidence" value="ECO:0007669"/>
    <property type="project" value="InterPro"/>
</dbReference>
<dbReference type="EMBL" id="SORE01000003">
    <property type="protein sequence ID" value="TDY53392.1"/>
    <property type="molecule type" value="Genomic_DNA"/>
</dbReference>
<name>A0A4R8LZ88_9BURK</name>
<protein>
    <recommendedName>
        <fullName evidence="3">2OG-Fe dioxygenase family protein</fullName>
    </recommendedName>
</protein>
<proteinExistence type="predicted"/>
<accession>A0A4R8LZ88</accession>
<gene>
    <name evidence="1" type="ORF">BX592_103204</name>
</gene>
<keyword evidence="2" id="KW-1185">Reference proteome</keyword>
<sequence length="212" mass="24070">MNGLRAQDHTRFVDFFDHQVKPDPYATVRDRGMIKIVYDRATRRIRKNDNQSYFQSYSANEVDGGRVRVFPPIDDELIDDDVFLHVLKEDASFIDRYCDRVGKATLNISVHFIRYKAEMGGASYSSPVWLHVDDEPLVFIHLIRLTPNAIGADSVISGMTGHPTNVLRLVAPFDTLIVDKTRKHAVTPLGSSHGIAYRDVMLINVEAEVQQK</sequence>
<comment type="caution">
    <text evidence="1">The sequence shown here is derived from an EMBL/GenBank/DDBJ whole genome shotgun (WGS) entry which is preliminary data.</text>
</comment>
<dbReference type="AlphaFoldDB" id="A0A4R8LZ88"/>
<reference evidence="1 2" key="1">
    <citation type="submission" date="2019-03" db="EMBL/GenBank/DDBJ databases">
        <title>Genomic Encyclopedia of Type Strains, Phase III (KMG-III): the genomes of soil and plant-associated and newly described type strains.</title>
        <authorList>
            <person name="Whitman W."/>
        </authorList>
    </citation>
    <scope>NUCLEOTIDE SEQUENCE [LARGE SCALE GENOMIC DNA]</scope>
    <source>
        <strain evidence="1 2">LMG 29544</strain>
    </source>
</reference>